<dbReference type="Gene3D" id="3.10.196.10">
    <property type="entry name" value="Vitamin B12-dependent methionine synthase, activation domain"/>
    <property type="match status" value="1"/>
</dbReference>
<feature type="domain" description="B12-binding N-terminal" evidence="16">
    <location>
        <begin position="307"/>
        <end position="401"/>
    </location>
</feature>
<dbReference type="InterPro" id="IPR003759">
    <property type="entry name" value="Cbl-bd_cap"/>
</dbReference>
<feature type="domain" description="AdoMet activation" evidence="14">
    <location>
        <begin position="554"/>
        <end position="874"/>
    </location>
</feature>
<dbReference type="RefSeq" id="WP_088440342.1">
    <property type="nucleotide sequence ID" value="NZ_BMMC01000005.1"/>
</dbReference>
<evidence type="ECO:0000313" key="18">
    <source>
        <dbReference type="Proteomes" id="UP000197361"/>
    </source>
</evidence>
<dbReference type="InterPro" id="IPR036724">
    <property type="entry name" value="Cobalamin-bd_sf"/>
</dbReference>
<dbReference type="SUPFAM" id="SSF56507">
    <property type="entry name" value="Methionine synthase activation domain-like"/>
    <property type="match status" value="1"/>
</dbReference>
<dbReference type="Pfam" id="PF00809">
    <property type="entry name" value="Pterin_bind"/>
    <property type="match status" value="1"/>
</dbReference>
<dbReference type="PIRSF" id="PIRSF000381">
    <property type="entry name" value="MetH"/>
    <property type="match status" value="1"/>
</dbReference>
<dbReference type="PROSITE" id="PS51337">
    <property type="entry name" value="B12_BINDING_NTER"/>
    <property type="match status" value="1"/>
</dbReference>
<dbReference type="NCBIfam" id="TIGR02082">
    <property type="entry name" value="metH"/>
    <property type="match status" value="1"/>
</dbReference>
<evidence type="ECO:0000259" key="15">
    <source>
        <dbReference type="PROSITE" id="PS51332"/>
    </source>
</evidence>
<dbReference type="PROSITE" id="PS50974">
    <property type="entry name" value="ADOMET_ACTIVATION"/>
    <property type="match status" value="1"/>
</dbReference>
<dbReference type="PANTHER" id="PTHR45833">
    <property type="entry name" value="METHIONINE SYNTHASE"/>
    <property type="match status" value="1"/>
</dbReference>
<dbReference type="GO" id="GO:0050667">
    <property type="term" value="P:homocysteine metabolic process"/>
    <property type="evidence" value="ECO:0007669"/>
    <property type="project" value="TreeGrafter"/>
</dbReference>
<dbReference type="Proteomes" id="UP000197361">
    <property type="component" value="Unassembled WGS sequence"/>
</dbReference>
<dbReference type="GO" id="GO:0005829">
    <property type="term" value="C:cytosol"/>
    <property type="evidence" value="ECO:0007669"/>
    <property type="project" value="TreeGrafter"/>
</dbReference>
<dbReference type="PROSITE" id="PS51332">
    <property type="entry name" value="B12_BINDING"/>
    <property type="match status" value="1"/>
</dbReference>
<dbReference type="Pfam" id="PF02965">
    <property type="entry name" value="Met_synt_B12"/>
    <property type="match status" value="1"/>
</dbReference>
<dbReference type="SUPFAM" id="SSF52242">
    <property type="entry name" value="Cobalamin (vitamin B12)-binding domain"/>
    <property type="match status" value="1"/>
</dbReference>
<dbReference type="GO" id="GO:0046653">
    <property type="term" value="P:tetrahydrofolate metabolic process"/>
    <property type="evidence" value="ECO:0007669"/>
    <property type="project" value="TreeGrafter"/>
</dbReference>
<sequence>MTETTASATNFVNIGERTNVTGSAAFKKLILADDYAAAVEVARQQVENGAQVIDVNMDEGLLDAEYAMTTFLKLIAAEPDIARVPVMIDSSKWSVIEAGLKCVPGKPIVNSISMKEGEEAFLDHARKCRAYGAAVVVMAFDEVGQADTMDRKIEICERAYKLLMTIGFPPEDIIFDPNVFAVATGLEEHDNYAVDFIEAVKVIRVRCPHVHFSGGLSNLSFGFRGNETVRRAMHSVFLYHAIPAGLDMAIVNAGQLDVYDTIDPELREVCEDVVLNRKKDGEAESPTERLIALAERYKGSNPAQEKAAEEWRGWDVAKRLEHALVKGIDAYVVEDTEEMRQLLPRPIEVIEGPLMDGMNVVGDLFGSGKMFLPQVVKSARVMKKAVAHLLPFIEAAKEPGAKGKGKVVMATVKGDVHDIGKNIVGVVLQCNGFEIVDLGVMVPWSKILEAANENDADMIGLSGLITPSLDEMVTVAEEMQRAGMTMPLLIGGATTSKVHTALRIDPAYQGPVLHVLDASRAVGVATALVSDTGRDAYVQGYKDDYGHIRDVRAGKGQSVLHTLEEARANYYDAYLSDKPAPPLQPGLHRFDDWSLDDLRDCIDWTPFFRAWELHGTWPSIMDDEVVGETARALKADADAMLDQLIAEKWLTARGVCAFWPCARDGDDVTLHIVEEERHVTLPFLRQQIKKSRDRANMCLADFIDPAGDWIGGFAVGIHGIEPHSERFRADKDDYSDILLKALADRFAEAFAERLHQHVRTTLWGYAPGEQLTNEALIKEEYRGIRPAPGYPACPDHSLKPILFDLLAAGDNAGLVLTENFAMLPTAAVSGFYFGHPESQYFGVARIGSDQLEDYARRRGVDLETATRWLRPNLD</sequence>
<accession>A0A246K263</accession>
<dbReference type="InterPro" id="IPR011005">
    <property type="entry name" value="Dihydropteroate_synth-like_sf"/>
</dbReference>
<evidence type="ECO:0000313" key="17">
    <source>
        <dbReference type="EMBL" id="OWQ99599.1"/>
    </source>
</evidence>
<name>A0A246K263_9SPHN</name>
<dbReference type="InterPro" id="IPR050554">
    <property type="entry name" value="Met_Synthase/Corrinoid"/>
</dbReference>
<feature type="binding site" evidence="11">
    <location>
        <begin position="840"/>
        <end position="841"/>
    </location>
    <ligand>
        <name>S-adenosyl-L-methionine</name>
        <dbReference type="ChEBI" id="CHEBI:59789"/>
    </ligand>
</feature>
<dbReference type="FunFam" id="3.20.20.20:FF:000002">
    <property type="entry name" value="Methionine synthase"/>
    <property type="match status" value="1"/>
</dbReference>
<feature type="binding site" evidence="11">
    <location>
        <position position="462"/>
    </location>
    <ligand>
        <name>methylcob(III)alamin</name>
        <dbReference type="ChEBI" id="CHEBI:28115"/>
    </ligand>
</feature>
<dbReference type="InterPro" id="IPR004223">
    <property type="entry name" value="VitB12-dep_Met_synth_activ_dom"/>
</dbReference>
<dbReference type="InterPro" id="IPR036594">
    <property type="entry name" value="Meth_synthase_dom"/>
</dbReference>
<comment type="similarity">
    <text evidence="1">Belongs to the vitamin-B12 dependent methionine synthase family.</text>
</comment>
<dbReference type="SUPFAM" id="SSF51717">
    <property type="entry name" value="Dihydropteroate synthetase-like"/>
    <property type="match status" value="1"/>
</dbReference>
<dbReference type="FunFam" id="1.10.1240.10:FF:000001">
    <property type="entry name" value="Methionine synthase"/>
    <property type="match status" value="1"/>
</dbReference>
<keyword evidence="5 11" id="KW-0949">S-adenosyl-L-methionine</keyword>
<evidence type="ECO:0000256" key="6">
    <source>
        <dbReference type="ARBA" id="ARBA00022723"/>
    </source>
</evidence>
<feature type="binding site" evidence="11">
    <location>
        <position position="518"/>
    </location>
    <ligand>
        <name>methylcob(III)alamin</name>
        <dbReference type="ChEBI" id="CHEBI:28115"/>
    </ligand>
</feature>
<dbReference type="Gene3D" id="1.10.1240.10">
    <property type="entry name" value="Methionine synthase domain"/>
    <property type="match status" value="1"/>
</dbReference>
<gene>
    <name evidence="17" type="primary">metH</name>
    <name evidence="17" type="ORF">CDQ92_05730</name>
</gene>
<dbReference type="SMART" id="SM01018">
    <property type="entry name" value="B12-binding_2"/>
    <property type="match status" value="1"/>
</dbReference>
<evidence type="ECO:0000256" key="3">
    <source>
        <dbReference type="ARBA" id="ARBA00022628"/>
    </source>
</evidence>
<evidence type="ECO:0000256" key="1">
    <source>
        <dbReference type="ARBA" id="ARBA00010398"/>
    </source>
</evidence>
<keyword evidence="7" id="KW-0677">Repeat</keyword>
<dbReference type="InterPro" id="IPR006158">
    <property type="entry name" value="Cobalamin-bd"/>
</dbReference>
<evidence type="ECO:0000256" key="12">
    <source>
        <dbReference type="PROSITE-ProRule" id="PRU00346"/>
    </source>
</evidence>
<dbReference type="OrthoDB" id="9803687at2"/>
<evidence type="ECO:0000256" key="2">
    <source>
        <dbReference type="ARBA" id="ARBA00022603"/>
    </source>
</evidence>
<feature type="domain" description="Pterin-binding" evidence="13">
    <location>
        <begin position="11"/>
        <end position="271"/>
    </location>
</feature>
<evidence type="ECO:0000259" key="13">
    <source>
        <dbReference type="PROSITE" id="PS50972"/>
    </source>
</evidence>
<feature type="binding site" evidence="11">
    <location>
        <position position="466"/>
    </location>
    <ligand>
        <name>methylcob(III)alamin</name>
        <dbReference type="ChEBI" id="CHEBI:28115"/>
    </ligand>
</feature>
<dbReference type="Gene3D" id="1.10.288.10">
    <property type="entry name" value="Cobalamin-dependent Methionine Synthase, domain 2"/>
    <property type="match status" value="1"/>
</dbReference>
<dbReference type="EC" id="2.1.1.13" evidence="9"/>
<feature type="binding site" evidence="11">
    <location>
        <position position="785"/>
    </location>
    <ligand>
        <name>S-adenosyl-L-methionine</name>
        <dbReference type="ChEBI" id="CHEBI:59789"/>
    </ligand>
</feature>
<keyword evidence="8" id="KW-0170">Cobalt</keyword>
<dbReference type="GO" id="GO:0032259">
    <property type="term" value="P:methylation"/>
    <property type="evidence" value="ECO:0007669"/>
    <property type="project" value="UniProtKB-KW"/>
</dbReference>
<dbReference type="GO" id="GO:0008270">
    <property type="term" value="F:zinc ion binding"/>
    <property type="evidence" value="ECO:0007669"/>
    <property type="project" value="InterPro"/>
</dbReference>
<evidence type="ECO:0000256" key="11">
    <source>
        <dbReference type="PIRSR" id="PIRSR000381-2"/>
    </source>
</evidence>
<evidence type="ECO:0000259" key="14">
    <source>
        <dbReference type="PROSITE" id="PS50974"/>
    </source>
</evidence>
<dbReference type="CDD" id="cd02069">
    <property type="entry name" value="methionine_synthase_B12_BD"/>
    <property type="match status" value="1"/>
</dbReference>
<dbReference type="EMBL" id="NISK01000001">
    <property type="protein sequence ID" value="OWQ99599.1"/>
    <property type="molecule type" value="Genomic_DNA"/>
</dbReference>
<evidence type="ECO:0000256" key="7">
    <source>
        <dbReference type="ARBA" id="ARBA00022737"/>
    </source>
</evidence>
<comment type="cofactor">
    <cofactor evidence="10">
        <name>methylcob(III)alamin</name>
        <dbReference type="ChEBI" id="CHEBI:28115"/>
    </cofactor>
</comment>
<dbReference type="GO" id="GO:0031419">
    <property type="term" value="F:cobalamin binding"/>
    <property type="evidence" value="ECO:0007669"/>
    <property type="project" value="UniProtKB-KW"/>
</dbReference>
<dbReference type="InterPro" id="IPR011822">
    <property type="entry name" value="MetH"/>
</dbReference>
<dbReference type="CDD" id="cd00740">
    <property type="entry name" value="MeTr"/>
    <property type="match status" value="1"/>
</dbReference>
<comment type="caution">
    <text evidence="17">The sequence shown here is derived from an EMBL/GenBank/DDBJ whole genome shotgun (WGS) entry which is preliminary data.</text>
</comment>
<keyword evidence="3 10" id="KW-0846">Cobalamin</keyword>
<evidence type="ECO:0000256" key="5">
    <source>
        <dbReference type="ARBA" id="ARBA00022691"/>
    </source>
</evidence>
<feature type="binding site" evidence="11">
    <location>
        <position position="603"/>
    </location>
    <ligand>
        <name>S-adenosyl-L-methionine</name>
        <dbReference type="ChEBI" id="CHEBI:59789"/>
    </ligand>
</feature>
<proteinExistence type="inferred from homology"/>
<dbReference type="Pfam" id="PF02607">
    <property type="entry name" value="B12-binding_2"/>
    <property type="match status" value="1"/>
</dbReference>
<dbReference type="FunFam" id="3.40.50.280:FF:000001">
    <property type="entry name" value="Methionine synthase"/>
    <property type="match status" value="1"/>
</dbReference>
<evidence type="ECO:0000259" key="16">
    <source>
        <dbReference type="PROSITE" id="PS51337"/>
    </source>
</evidence>
<evidence type="ECO:0000256" key="4">
    <source>
        <dbReference type="ARBA" id="ARBA00022679"/>
    </source>
</evidence>
<dbReference type="PROSITE" id="PS50972">
    <property type="entry name" value="PTERIN_BINDING"/>
    <property type="match status" value="1"/>
</dbReference>
<dbReference type="Gene3D" id="3.40.50.280">
    <property type="entry name" value="Cobalamin-binding domain"/>
    <property type="match status" value="1"/>
</dbReference>
<dbReference type="InterPro" id="IPR037010">
    <property type="entry name" value="VitB12-dep_Met_synth_activ_sf"/>
</dbReference>
<organism evidence="17 18">
    <name type="scientific">Sphingopyxis bauzanensis</name>
    <dbReference type="NCBI Taxonomy" id="651663"/>
    <lineage>
        <taxon>Bacteria</taxon>
        <taxon>Pseudomonadati</taxon>
        <taxon>Pseudomonadota</taxon>
        <taxon>Alphaproteobacteria</taxon>
        <taxon>Sphingomonadales</taxon>
        <taxon>Sphingomonadaceae</taxon>
        <taxon>Sphingopyxis</taxon>
    </lineage>
</organism>
<reference evidence="17 18" key="1">
    <citation type="journal article" date="2010" name="Int. J. Syst. Evol. Microbiol.">
        <title>Sphingopyxis bauzanensis sp. nov., a psychrophilic bacterium isolated from soil.</title>
        <authorList>
            <person name="Zhang D.C."/>
            <person name="Liu H.C."/>
            <person name="Xin Y.H."/>
            <person name="Zhou Y.G."/>
            <person name="Schinner F."/>
            <person name="Margesin R."/>
        </authorList>
    </citation>
    <scope>NUCLEOTIDE SEQUENCE [LARGE SCALE GENOMIC DNA]</scope>
    <source>
        <strain evidence="17 18">DSM 22271</strain>
    </source>
</reference>
<feature type="domain" description="B12-binding" evidence="15">
    <location>
        <begin position="404"/>
        <end position="539"/>
    </location>
</feature>
<feature type="binding site" description="axial binding residue" evidence="10">
    <location>
        <position position="417"/>
    </location>
    <ligand>
        <name>methylcob(III)alamin</name>
        <dbReference type="ChEBI" id="CHEBI:28115"/>
    </ligand>
    <ligandPart>
        <name>Co</name>
        <dbReference type="ChEBI" id="CHEBI:27638"/>
    </ligandPart>
</feature>
<dbReference type="SUPFAM" id="SSF47644">
    <property type="entry name" value="Methionine synthase domain"/>
    <property type="match status" value="1"/>
</dbReference>
<feature type="binding site" evidence="11">
    <location>
        <begin position="414"/>
        <end position="418"/>
    </location>
    <ligand>
        <name>methylcob(III)alamin</name>
        <dbReference type="ChEBI" id="CHEBI:28115"/>
    </ligand>
</feature>
<dbReference type="PANTHER" id="PTHR45833:SF1">
    <property type="entry name" value="METHIONINE SYNTHASE"/>
    <property type="match status" value="1"/>
</dbReference>
<dbReference type="GO" id="GO:0008705">
    <property type="term" value="F:methionine synthase activity"/>
    <property type="evidence" value="ECO:0007669"/>
    <property type="project" value="UniProtKB-UniRule"/>
</dbReference>
<dbReference type="Gene3D" id="3.20.20.20">
    <property type="entry name" value="Dihydropteroate synthase-like"/>
    <property type="match status" value="1"/>
</dbReference>
<keyword evidence="18" id="KW-1185">Reference proteome</keyword>
<protein>
    <recommendedName>
        <fullName evidence="9">Methionine synthase</fullName>
        <ecNumber evidence="9">2.1.1.13</ecNumber>
    </recommendedName>
</protein>
<dbReference type="InterPro" id="IPR033706">
    <property type="entry name" value="Met_synthase_B12-bd"/>
</dbReference>
<evidence type="ECO:0000256" key="8">
    <source>
        <dbReference type="ARBA" id="ARBA00023285"/>
    </source>
</evidence>
<dbReference type="Pfam" id="PF02310">
    <property type="entry name" value="B12-binding"/>
    <property type="match status" value="1"/>
</dbReference>
<dbReference type="InterPro" id="IPR000489">
    <property type="entry name" value="Pterin-binding_dom"/>
</dbReference>
<dbReference type="AlphaFoldDB" id="A0A246K263"/>
<keyword evidence="6 10" id="KW-0479">Metal-binding</keyword>
<evidence type="ECO:0000256" key="9">
    <source>
        <dbReference type="NCBIfam" id="TIGR02082"/>
    </source>
</evidence>
<keyword evidence="4 12" id="KW-0808">Transferase</keyword>
<feature type="binding site" evidence="11">
    <location>
        <position position="351"/>
    </location>
    <ligand>
        <name>methylcob(III)alamin</name>
        <dbReference type="ChEBI" id="CHEBI:28115"/>
    </ligand>
</feature>
<evidence type="ECO:0000256" key="10">
    <source>
        <dbReference type="PIRSR" id="PIRSR000381-1"/>
    </source>
</evidence>
<keyword evidence="2 12" id="KW-0489">Methyltransferase</keyword>